<protein>
    <recommendedName>
        <fullName evidence="2">DUF4470 domain-containing protein</fullName>
    </recommendedName>
</protein>
<dbReference type="Pfam" id="PF14737">
    <property type="entry name" value="DUF4470"/>
    <property type="match status" value="1"/>
</dbReference>
<evidence type="ECO:0000256" key="1">
    <source>
        <dbReference type="SAM" id="MobiDB-lite"/>
    </source>
</evidence>
<feature type="domain" description="DUF4470" evidence="2">
    <location>
        <begin position="2"/>
        <end position="74"/>
    </location>
</feature>
<evidence type="ECO:0000313" key="3">
    <source>
        <dbReference type="EMBL" id="EEN60294.1"/>
    </source>
</evidence>
<feature type="region of interest" description="Disordered" evidence="1">
    <location>
        <begin position="583"/>
        <end position="602"/>
    </location>
</feature>
<evidence type="ECO:0000259" key="2">
    <source>
        <dbReference type="Pfam" id="PF14737"/>
    </source>
</evidence>
<dbReference type="InParanoid" id="C3YH58"/>
<proteinExistence type="predicted"/>
<reference evidence="3" key="1">
    <citation type="journal article" date="2008" name="Nature">
        <title>The amphioxus genome and the evolution of the chordate karyotype.</title>
        <authorList>
            <consortium name="US DOE Joint Genome Institute (JGI-PGF)"/>
            <person name="Putnam N.H."/>
            <person name="Butts T."/>
            <person name="Ferrier D.E.K."/>
            <person name="Furlong R.F."/>
            <person name="Hellsten U."/>
            <person name="Kawashima T."/>
            <person name="Robinson-Rechavi M."/>
            <person name="Shoguchi E."/>
            <person name="Terry A."/>
            <person name="Yu J.-K."/>
            <person name="Benito-Gutierrez E.L."/>
            <person name="Dubchak I."/>
            <person name="Garcia-Fernandez J."/>
            <person name="Gibson-Brown J.J."/>
            <person name="Grigoriev I.V."/>
            <person name="Horton A.C."/>
            <person name="de Jong P.J."/>
            <person name="Jurka J."/>
            <person name="Kapitonov V.V."/>
            <person name="Kohara Y."/>
            <person name="Kuroki Y."/>
            <person name="Lindquist E."/>
            <person name="Lucas S."/>
            <person name="Osoegawa K."/>
            <person name="Pennacchio L.A."/>
            <person name="Salamov A.A."/>
            <person name="Satou Y."/>
            <person name="Sauka-Spengler T."/>
            <person name="Schmutz J."/>
            <person name="Shin-I T."/>
            <person name="Toyoda A."/>
            <person name="Bronner-Fraser M."/>
            <person name="Fujiyama A."/>
            <person name="Holland L.Z."/>
            <person name="Holland P.W.H."/>
            <person name="Satoh N."/>
            <person name="Rokhsar D.S."/>
        </authorList>
    </citation>
    <scope>NUCLEOTIDE SEQUENCE [LARGE SCALE GENOMIC DNA]</scope>
    <source>
        <strain evidence="3">S238N-H82</strain>
        <tissue evidence="3">Testes</tissue>
    </source>
</reference>
<sequence>MAVLLAGVGNLRNVMATVAGLKQSFGRSVHFVLNDKDPQVLARNVFFLYTLWKYKGEEEKVAQQLTQIWYSVKIGEEEAAMAQEFLSDEVSLLTGEKTAQTTPREQLRLIYELAKEGVGLYLRGIPPRHRASAEDWFKTGLLLPKSDPRRKRARRDNATLAAWNPAHDEVLRYHPSLTPMPAITKKVGKIAAGINSDAMPFSEWDYLEVKAQSSGDDLLEMYSQYISDVVKKFACRFNQGSVSCHVILDDCLNLQAHLPVEIQFDRVFTSNISDYINYPGLLETLRPLLRKENKKSVIITEFMNWVRRFPEEATPPQLDGQLAMSLFKQAINDLRHEPDGPDWVSRQAGMISGQCSIMAMMPVFLSVGVSPVAEYFDNWGVFNQYLRAALLAHRCPESSHPALSTKDVPKMYEVRNIVLLTKQQQQHSHNQLFNTSDLGLDEEVKQLRQTCRQLREKNHELNEENLRLRDELRDMRRKRERAQSERSGYRLGDSWGSGAGDKSELQEKMERYKQERQAARDEVNALNSELTKVKAQLSVYTANTPRILDQSVGISSPKIHSTPTNVLPSRFDPSPLIGSKLNGSVEDHHHSRRSFERKTPPSAYNGWDGKAASFSLLSWEQPFCACSGSLSQSVSLLWTCLPKLGRFRSFSAACWVLEQM</sequence>
<dbReference type="InterPro" id="IPR052452">
    <property type="entry name" value="Ankyrin-MYND_dom_contain_2"/>
</dbReference>
<dbReference type="PANTHER" id="PTHR24150">
    <property type="entry name" value="ANKYRIN REPEAT AND MYND DOMAIN-CONTAINING PROTEIN 2"/>
    <property type="match status" value="1"/>
</dbReference>
<dbReference type="EMBL" id="GG666513">
    <property type="protein sequence ID" value="EEN60294.1"/>
    <property type="molecule type" value="Genomic_DNA"/>
</dbReference>
<name>C3YH58_BRAFL</name>
<dbReference type="STRING" id="7739.C3YH58"/>
<gene>
    <name evidence="3" type="ORF">BRAFLDRAFT_88572</name>
</gene>
<feature type="region of interest" description="Disordered" evidence="1">
    <location>
        <begin position="478"/>
        <end position="504"/>
    </location>
</feature>
<dbReference type="PANTHER" id="PTHR24150:SF8">
    <property type="entry name" value="ANKYRIN REPEAT AND MYND DOMAIN-CONTAINING PROTEIN 2"/>
    <property type="match status" value="1"/>
</dbReference>
<organism>
    <name type="scientific">Branchiostoma floridae</name>
    <name type="common">Florida lancelet</name>
    <name type="synonym">Amphioxus</name>
    <dbReference type="NCBI Taxonomy" id="7739"/>
    <lineage>
        <taxon>Eukaryota</taxon>
        <taxon>Metazoa</taxon>
        <taxon>Chordata</taxon>
        <taxon>Cephalochordata</taxon>
        <taxon>Leptocardii</taxon>
        <taxon>Amphioxiformes</taxon>
        <taxon>Branchiostomatidae</taxon>
        <taxon>Branchiostoma</taxon>
    </lineage>
</organism>
<dbReference type="InterPro" id="IPR027974">
    <property type="entry name" value="DUF4470"/>
</dbReference>
<dbReference type="eggNOG" id="ENOG502S2D3">
    <property type="taxonomic scope" value="Eukaryota"/>
</dbReference>
<dbReference type="AlphaFoldDB" id="C3YH58"/>
<feature type="compositionally biased region" description="Basic and acidic residues" evidence="1">
    <location>
        <begin position="585"/>
        <end position="599"/>
    </location>
</feature>
<accession>C3YH58</accession>